<reference evidence="2" key="1">
    <citation type="journal article" date="2014" name="Int. J. Syst. Evol. Microbiol.">
        <title>Complete genome sequence of Corynebacterium casei LMG S-19264T (=DSM 44701T), isolated from a smear-ripened cheese.</title>
        <authorList>
            <consortium name="US DOE Joint Genome Institute (JGI-PGF)"/>
            <person name="Walter F."/>
            <person name="Albersmeier A."/>
            <person name="Kalinowski J."/>
            <person name="Ruckert C."/>
        </authorList>
    </citation>
    <scope>NUCLEOTIDE SEQUENCE</scope>
    <source>
        <strain evidence="2">KCTC 42249</strain>
    </source>
</reference>
<reference evidence="2" key="2">
    <citation type="submission" date="2020-09" db="EMBL/GenBank/DDBJ databases">
        <authorList>
            <person name="Sun Q."/>
            <person name="Kim S."/>
        </authorList>
    </citation>
    <scope>NUCLEOTIDE SEQUENCE</scope>
    <source>
        <strain evidence="2">KCTC 42249</strain>
    </source>
</reference>
<evidence type="ECO:0000313" key="3">
    <source>
        <dbReference type="Proteomes" id="UP000630142"/>
    </source>
</evidence>
<comment type="caution">
    <text evidence="2">The sequence shown here is derived from an EMBL/GenBank/DDBJ whole genome shotgun (WGS) entry which is preliminary data.</text>
</comment>
<keyword evidence="1" id="KW-0812">Transmembrane</keyword>
<dbReference type="AlphaFoldDB" id="A0A8J3DVP5"/>
<protein>
    <submittedName>
        <fullName evidence="2">Uncharacterized protein</fullName>
    </submittedName>
</protein>
<evidence type="ECO:0000313" key="2">
    <source>
        <dbReference type="EMBL" id="GHD10452.1"/>
    </source>
</evidence>
<sequence length="59" mass="6800">MEIVMDFSSVWSLATVLGPLILIIVIAYALIRRRRLTPTERVAQKDATERGYNEPEQMH</sequence>
<keyword evidence="1" id="KW-1133">Transmembrane helix</keyword>
<dbReference type="Proteomes" id="UP000630142">
    <property type="component" value="Unassembled WGS sequence"/>
</dbReference>
<evidence type="ECO:0000256" key="1">
    <source>
        <dbReference type="SAM" id="Phobius"/>
    </source>
</evidence>
<feature type="transmembrane region" description="Helical" evidence="1">
    <location>
        <begin position="12"/>
        <end position="31"/>
    </location>
</feature>
<accession>A0A8J3DVP5</accession>
<organism evidence="2 3">
    <name type="scientific">Tianweitania populi</name>
    <dbReference type="NCBI Taxonomy" id="1607949"/>
    <lineage>
        <taxon>Bacteria</taxon>
        <taxon>Pseudomonadati</taxon>
        <taxon>Pseudomonadota</taxon>
        <taxon>Alphaproteobacteria</taxon>
        <taxon>Hyphomicrobiales</taxon>
        <taxon>Phyllobacteriaceae</taxon>
        <taxon>Tianweitania</taxon>
    </lineage>
</organism>
<proteinExistence type="predicted"/>
<name>A0A8J3DVP5_9HYPH</name>
<gene>
    <name evidence="2" type="ORF">GCM10016234_12330</name>
</gene>
<keyword evidence="1" id="KW-0472">Membrane</keyword>
<dbReference type="EMBL" id="BMZQ01000001">
    <property type="protein sequence ID" value="GHD10452.1"/>
    <property type="molecule type" value="Genomic_DNA"/>
</dbReference>
<keyword evidence="3" id="KW-1185">Reference proteome</keyword>